<name>A0A2D0IPK0_9GAMM</name>
<reference evidence="3 5" key="2">
    <citation type="submission" date="2018-09" db="EMBL/GenBank/DDBJ databases">
        <title>Genomic Encyclopedia of Archaeal and Bacterial Type Strains, Phase II (KMG-II): from individual species to whole genera.</title>
        <authorList>
            <person name="Goeker M."/>
        </authorList>
    </citation>
    <scope>NUCLEOTIDE SEQUENCE [LARGE SCALE GENOMIC DNA]</scope>
    <source>
        <strain evidence="3 5">DSM 16337</strain>
    </source>
</reference>
<dbReference type="Pfam" id="PF25136">
    <property type="entry name" value="DUF7823"/>
    <property type="match status" value="1"/>
</dbReference>
<dbReference type="InterPro" id="IPR056725">
    <property type="entry name" value="DUF7823"/>
</dbReference>
<dbReference type="RefSeq" id="WP_187651542.1">
    <property type="nucleotide sequence ID" value="NZ_CAWNOJ010000023.1"/>
</dbReference>
<protein>
    <recommendedName>
        <fullName evidence="1">DUF7823 domain-containing protein</fullName>
    </recommendedName>
</protein>
<reference evidence="2 4" key="1">
    <citation type="journal article" date="2017" name="Nat. Microbiol.">
        <title>Natural product diversity associated with the nematode symbionts Photorhabdus and Xenorhabdus.</title>
        <authorList>
            <person name="Tobias N.J."/>
            <person name="Wolff H."/>
            <person name="Djahanschiri B."/>
            <person name="Grundmann F."/>
            <person name="Kronenwerth M."/>
            <person name="Shi Y.M."/>
            <person name="Simonyi S."/>
            <person name="Grun P."/>
            <person name="Shapiro-Ilan D."/>
            <person name="Pidot S.J."/>
            <person name="Stinear T.P."/>
            <person name="Ebersberger I."/>
            <person name="Bode H.B."/>
        </authorList>
    </citation>
    <scope>NUCLEOTIDE SEQUENCE [LARGE SCALE GENOMIC DNA]</scope>
    <source>
        <strain evidence="2 4">DSM 16337</strain>
    </source>
</reference>
<dbReference type="Proteomes" id="UP000283568">
    <property type="component" value="Unassembled WGS sequence"/>
</dbReference>
<organism evidence="2 4">
    <name type="scientific">Xenorhabdus ehlersii</name>
    <dbReference type="NCBI Taxonomy" id="290111"/>
    <lineage>
        <taxon>Bacteria</taxon>
        <taxon>Pseudomonadati</taxon>
        <taxon>Pseudomonadota</taxon>
        <taxon>Gammaproteobacteria</taxon>
        <taxon>Enterobacterales</taxon>
        <taxon>Morganellaceae</taxon>
        <taxon>Xenorhabdus</taxon>
    </lineage>
</organism>
<comment type="caution">
    <text evidence="2">The sequence shown here is derived from an EMBL/GenBank/DDBJ whole genome shotgun (WGS) entry which is preliminary data.</text>
</comment>
<dbReference type="EMBL" id="RAQI01000004">
    <property type="protein sequence ID" value="RKE89251.1"/>
    <property type="molecule type" value="Genomic_DNA"/>
</dbReference>
<proteinExistence type="predicted"/>
<evidence type="ECO:0000313" key="4">
    <source>
        <dbReference type="Proteomes" id="UP000225605"/>
    </source>
</evidence>
<sequence length="166" mass="18733">MASLGPTQEDLIACDWKILLLPAPYWMSFDLKIGLPHDRYDNIGTLSNFQNKTTIKEIVGFVCGLMTPGLGSFNLMLIVSCDEDHCQKTVELLSKEFYVTVDNRTYKLNVSDILLPLKVNGTTITVVYDNNSHGKEYSASEAINVCSILKDNIGKTKHFRFGWYDK</sequence>
<keyword evidence="5" id="KW-1185">Reference proteome</keyword>
<dbReference type="Proteomes" id="UP000225605">
    <property type="component" value="Unassembled WGS sequence"/>
</dbReference>
<dbReference type="AlphaFoldDB" id="A0A2D0IPK0"/>
<evidence type="ECO:0000313" key="2">
    <source>
        <dbReference type="EMBL" id="PHM23783.1"/>
    </source>
</evidence>
<evidence type="ECO:0000313" key="3">
    <source>
        <dbReference type="EMBL" id="RKE89251.1"/>
    </source>
</evidence>
<gene>
    <name evidence="3" type="ORF">BDE27_2873</name>
    <name evidence="2" type="ORF">Xehl_02464</name>
</gene>
<dbReference type="EMBL" id="NIBT01000012">
    <property type="protein sequence ID" value="PHM23783.1"/>
    <property type="molecule type" value="Genomic_DNA"/>
</dbReference>
<accession>A0A2D0IPK0</accession>
<evidence type="ECO:0000259" key="1">
    <source>
        <dbReference type="Pfam" id="PF25136"/>
    </source>
</evidence>
<feature type="domain" description="DUF7823" evidence="1">
    <location>
        <begin position="42"/>
        <end position="163"/>
    </location>
</feature>
<evidence type="ECO:0000313" key="5">
    <source>
        <dbReference type="Proteomes" id="UP000283568"/>
    </source>
</evidence>